<dbReference type="PANTHER" id="PTHR15451">
    <property type="entry name" value="ERGOSTEROL BIOSYNTHETIC PROTEIN 28-RELATED"/>
    <property type="match status" value="1"/>
</dbReference>
<evidence type="ECO:0000256" key="9">
    <source>
        <dbReference type="ARBA" id="ARBA00023098"/>
    </source>
</evidence>
<keyword evidence="11" id="KW-1207">Sterol metabolism</keyword>
<dbReference type="AlphaFoldDB" id="A0A6V8H7J0"/>
<dbReference type="InterPro" id="IPR005352">
    <property type="entry name" value="Erg28"/>
</dbReference>
<feature type="transmembrane region" description="Helical" evidence="13">
    <location>
        <begin position="93"/>
        <end position="112"/>
    </location>
</feature>
<evidence type="ECO:0000256" key="5">
    <source>
        <dbReference type="ARBA" id="ARBA00022824"/>
    </source>
</evidence>
<proteinExistence type="inferred from homology"/>
<dbReference type="Proteomes" id="UP000053095">
    <property type="component" value="Unassembled WGS sequence"/>
</dbReference>
<evidence type="ECO:0000256" key="3">
    <source>
        <dbReference type="ARBA" id="ARBA00022516"/>
    </source>
</evidence>
<comment type="subcellular location">
    <subcellularLocation>
        <location evidence="1">Endoplasmic reticulum membrane</location>
        <topology evidence="1">Multi-pass membrane protein</topology>
    </subcellularLocation>
</comment>
<evidence type="ECO:0000256" key="13">
    <source>
        <dbReference type="SAM" id="Phobius"/>
    </source>
</evidence>
<feature type="transmembrane region" description="Helical" evidence="13">
    <location>
        <begin position="119"/>
        <end position="137"/>
    </location>
</feature>
<evidence type="ECO:0000256" key="7">
    <source>
        <dbReference type="ARBA" id="ARBA00022989"/>
    </source>
</evidence>
<evidence type="ECO:0000313" key="14">
    <source>
        <dbReference type="EMBL" id="GAM37101.1"/>
    </source>
</evidence>
<evidence type="ECO:0000256" key="2">
    <source>
        <dbReference type="ARBA" id="ARBA00005377"/>
    </source>
</evidence>
<keyword evidence="5" id="KW-0256">Endoplasmic reticulum</keyword>
<sequence>MASSILNHFRLNTDEGWLPAWLLIVSVISAANSLQSYLSPLYHSQIFIGSRSTNNKSPSTPLAARTFGTWTFLSAVVRAYAAYNIHNPVAYDIAIWTYGIALAHFASEWVVYGSAEFRGRIVFPFLFASGALVWMGLERGYYLA</sequence>
<evidence type="ECO:0000256" key="12">
    <source>
        <dbReference type="ARBA" id="ARBA00023221"/>
    </source>
</evidence>
<reference evidence="15" key="1">
    <citation type="journal article" date="2015" name="Genome Announc.">
        <title>Draft genome sequence of Talaromyces cellulolyticus strain Y-94, a source of lignocellulosic biomass-degrading enzymes.</title>
        <authorList>
            <person name="Fujii T."/>
            <person name="Koike H."/>
            <person name="Sawayama S."/>
            <person name="Yano S."/>
            <person name="Inoue H."/>
        </authorList>
    </citation>
    <scope>NUCLEOTIDE SEQUENCE [LARGE SCALE GENOMIC DNA]</scope>
    <source>
        <strain evidence="15">Y-94</strain>
    </source>
</reference>
<keyword evidence="12" id="KW-0753">Steroid metabolism</keyword>
<evidence type="ECO:0000256" key="1">
    <source>
        <dbReference type="ARBA" id="ARBA00004477"/>
    </source>
</evidence>
<feature type="transmembrane region" description="Helical" evidence="13">
    <location>
        <begin position="20"/>
        <end position="42"/>
    </location>
</feature>
<evidence type="ECO:0000313" key="15">
    <source>
        <dbReference type="Proteomes" id="UP000053095"/>
    </source>
</evidence>
<keyword evidence="9" id="KW-0443">Lipid metabolism</keyword>
<keyword evidence="4 13" id="KW-0812">Transmembrane</keyword>
<keyword evidence="10 13" id="KW-0472">Membrane</keyword>
<gene>
    <name evidence="14" type="ORF">TCE0_022r06721</name>
</gene>
<evidence type="ECO:0000256" key="8">
    <source>
        <dbReference type="ARBA" id="ARBA00023011"/>
    </source>
</evidence>
<evidence type="ECO:0000256" key="6">
    <source>
        <dbReference type="ARBA" id="ARBA00022955"/>
    </source>
</evidence>
<keyword evidence="3" id="KW-0444">Lipid biosynthesis</keyword>
<keyword evidence="7 13" id="KW-1133">Transmembrane helix</keyword>
<evidence type="ECO:0000256" key="4">
    <source>
        <dbReference type="ARBA" id="ARBA00022692"/>
    </source>
</evidence>
<dbReference type="PANTHER" id="PTHR15451:SF19">
    <property type="entry name" value="ERGOSTEROL BIOSYNTHETIC PROTEIN 28 HOMOLOG"/>
    <property type="match status" value="1"/>
</dbReference>
<keyword evidence="8" id="KW-0756">Sterol biosynthesis</keyword>
<dbReference type="GO" id="GO:0030674">
    <property type="term" value="F:protein-macromolecule adaptor activity"/>
    <property type="evidence" value="ECO:0007669"/>
    <property type="project" value="TreeGrafter"/>
</dbReference>
<name>A0A6V8H7J0_TALPI</name>
<protein>
    <submittedName>
        <fullName evidence="14">Ergosterol biosynthesis protein</fullName>
    </submittedName>
</protein>
<dbReference type="EMBL" id="DF933818">
    <property type="protein sequence ID" value="GAM37101.1"/>
    <property type="molecule type" value="Genomic_DNA"/>
</dbReference>
<comment type="caution">
    <text evidence="14">The sequence shown here is derived from an EMBL/GenBank/DDBJ whole genome shotgun (WGS) entry which is preliminary data.</text>
</comment>
<keyword evidence="6" id="KW-0752">Steroid biosynthesis</keyword>
<keyword evidence="15" id="KW-1185">Reference proteome</keyword>
<organism evidence="14 15">
    <name type="scientific">Talaromyces pinophilus</name>
    <name type="common">Penicillium pinophilum</name>
    <dbReference type="NCBI Taxonomy" id="128442"/>
    <lineage>
        <taxon>Eukaryota</taxon>
        <taxon>Fungi</taxon>
        <taxon>Dikarya</taxon>
        <taxon>Ascomycota</taxon>
        <taxon>Pezizomycotina</taxon>
        <taxon>Eurotiomycetes</taxon>
        <taxon>Eurotiomycetidae</taxon>
        <taxon>Eurotiales</taxon>
        <taxon>Trichocomaceae</taxon>
        <taxon>Talaromyces</taxon>
        <taxon>Talaromyces sect. Talaromyces</taxon>
    </lineage>
</organism>
<evidence type="ECO:0000256" key="11">
    <source>
        <dbReference type="ARBA" id="ARBA00023166"/>
    </source>
</evidence>
<dbReference type="Pfam" id="PF03694">
    <property type="entry name" value="Erg28"/>
    <property type="match status" value="1"/>
</dbReference>
<dbReference type="GO" id="GO:0016126">
    <property type="term" value="P:sterol biosynthetic process"/>
    <property type="evidence" value="ECO:0007669"/>
    <property type="project" value="UniProtKB-KW"/>
</dbReference>
<accession>A0A6V8H7J0</accession>
<comment type="similarity">
    <text evidence="2">Belongs to the ERG28 family.</text>
</comment>
<evidence type="ECO:0000256" key="10">
    <source>
        <dbReference type="ARBA" id="ARBA00023136"/>
    </source>
</evidence>
<dbReference type="GO" id="GO:0005789">
    <property type="term" value="C:endoplasmic reticulum membrane"/>
    <property type="evidence" value="ECO:0007669"/>
    <property type="project" value="UniProtKB-SubCell"/>
</dbReference>